<gene>
    <name evidence="3" type="ORF">QRX50_46705</name>
</gene>
<dbReference type="KEGG" id="acab:QRX50_46705"/>
<dbReference type="Gene3D" id="3.20.20.140">
    <property type="entry name" value="Metal-dependent hydrolases"/>
    <property type="match status" value="1"/>
</dbReference>
<dbReference type="PANTHER" id="PTHR21240">
    <property type="entry name" value="2-AMINO-3-CARBOXYLMUCONATE-6-SEMIALDEHYDE DECARBOXYLASE"/>
    <property type="match status" value="1"/>
</dbReference>
<proteinExistence type="predicted"/>
<dbReference type="Proteomes" id="UP001236014">
    <property type="component" value="Chromosome"/>
</dbReference>
<evidence type="ECO:0000256" key="1">
    <source>
        <dbReference type="ARBA" id="ARBA00023239"/>
    </source>
</evidence>
<keyword evidence="1" id="KW-0456">Lyase</keyword>
<feature type="domain" description="Amidohydrolase-related" evidence="2">
    <location>
        <begin position="116"/>
        <end position="368"/>
    </location>
</feature>
<dbReference type="EMBL" id="CP127294">
    <property type="protein sequence ID" value="WIX78746.1"/>
    <property type="molecule type" value="Genomic_DNA"/>
</dbReference>
<keyword evidence="4" id="KW-1185">Reference proteome</keyword>
<dbReference type="RefSeq" id="WP_285969451.1">
    <property type="nucleotide sequence ID" value="NZ_CP127294.1"/>
</dbReference>
<dbReference type="GO" id="GO:0016831">
    <property type="term" value="F:carboxy-lyase activity"/>
    <property type="evidence" value="ECO:0007669"/>
    <property type="project" value="InterPro"/>
</dbReference>
<sequence length="370" mass="40215">MSVSTWSAVSAVSSGGTAIGTGAVDTDVHCAPTSLAELAPFLDEYWREYLVDGGQSLSPSQGGAYPPLAPTSATPAARAAGLLPATEVEQLRSAVLDPESLRLAVLNCTTSFHCNRNPYYEAALTRAVNDWLVEKWLSRDDRLRASMVVPTLDPAAAVAEIERLGSHPQIVQVLLPVRTDAPWGNTRHRPLLRAAAEHGLVVGLHAWGRIGQAPTPSGLTHTYLEDYLANSQILVQAQITSLITQGAFADLPELRVTSLECGFSWLPALLWRFDKDWKGVWREVPWLTGKPSEVARRHLRLTTAPAHLPQDPLQVRQALDLFDAGTMLMYASDHPHDHGTGGQRLLAALTDSERERVLAGNADAWYSFGS</sequence>
<name>A0A9Y2MUC6_9PSEU</name>
<reference evidence="3 4" key="1">
    <citation type="submission" date="2023-06" db="EMBL/GenBank/DDBJ databases">
        <authorList>
            <person name="Oyuntsetseg B."/>
            <person name="Kim S.B."/>
        </authorList>
    </citation>
    <scope>NUCLEOTIDE SEQUENCE [LARGE SCALE GENOMIC DNA]</scope>
    <source>
        <strain evidence="3 4">2-15</strain>
    </source>
</reference>
<dbReference type="GO" id="GO:0019748">
    <property type="term" value="P:secondary metabolic process"/>
    <property type="evidence" value="ECO:0007669"/>
    <property type="project" value="TreeGrafter"/>
</dbReference>
<dbReference type="InterPro" id="IPR032466">
    <property type="entry name" value="Metal_Hydrolase"/>
</dbReference>
<dbReference type="InterPro" id="IPR006680">
    <property type="entry name" value="Amidohydro-rel"/>
</dbReference>
<evidence type="ECO:0000313" key="4">
    <source>
        <dbReference type="Proteomes" id="UP001236014"/>
    </source>
</evidence>
<dbReference type="PANTHER" id="PTHR21240:SF28">
    <property type="entry name" value="ISO-OROTATE DECARBOXYLASE (EUROFUNG)"/>
    <property type="match status" value="1"/>
</dbReference>
<evidence type="ECO:0000259" key="2">
    <source>
        <dbReference type="Pfam" id="PF04909"/>
    </source>
</evidence>
<dbReference type="AlphaFoldDB" id="A0A9Y2MUC6"/>
<dbReference type="InterPro" id="IPR032465">
    <property type="entry name" value="ACMSD"/>
</dbReference>
<dbReference type="GO" id="GO:0016787">
    <property type="term" value="F:hydrolase activity"/>
    <property type="evidence" value="ECO:0007669"/>
    <property type="project" value="InterPro"/>
</dbReference>
<evidence type="ECO:0000313" key="3">
    <source>
        <dbReference type="EMBL" id="WIX78746.1"/>
    </source>
</evidence>
<dbReference type="GO" id="GO:0005737">
    <property type="term" value="C:cytoplasm"/>
    <property type="evidence" value="ECO:0007669"/>
    <property type="project" value="TreeGrafter"/>
</dbReference>
<dbReference type="SUPFAM" id="SSF51556">
    <property type="entry name" value="Metallo-dependent hydrolases"/>
    <property type="match status" value="1"/>
</dbReference>
<dbReference type="Pfam" id="PF04909">
    <property type="entry name" value="Amidohydro_2"/>
    <property type="match status" value="1"/>
</dbReference>
<accession>A0A9Y2MUC6</accession>
<protein>
    <submittedName>
        <fullName evidence="3">Amidohydrolase family protein</fullName>
    </submittedName>
</protein>
<organism evidence="3 4">
    <name type="scientific">Amycolatopsis carbonis</name>
    <dbReference type="NCBI Taxonomy" id="715471"/>
    <lineage>
        <taxon>Bacteria</taxon>
        <taxon>Bacillati</taxon>
        <taxon>Actinomycetota</taxon>
        <taxon>Actinomycetes</taxon>
        <taxon>Pseudonocardiales</taxon>
        <taxon>Pseudonocardiaceae</taxon>
        <taxon>Amycolatopsis</taxon>
    </lineage>
</organism>